<reference evidence="4" key="1">
    <citation type="submission" date="2017-08" db="EMBL/GenBank/DDBJ databases">
        <title>A dynamic microbial community with high functional redundancy inhabits the cold, oxic subseafloor aquifer.</title>
        <authorList>
            <person name="Tully B.J."/>
            <person name="Wheat C.G."/>
            <person name="Glazer B.T."/>
            <person name="Huber J.A."/>
        </authorList>
    </citation>
    <scope>NUCLEOTIDE SEQUENCE [LARGE SCALE GENOMIC DNA]</scope>
</reference>
<evidence type="ECO:0000259" key="2">
    <source>
        <dbReference type="Pfam" id="PF14467"/>
    </source>
</evidence>
<feature type="domain" description="DUF4426" evidence="2">
    <location>
        <begin position="25"/>
        <end position="144"/>
    </location>
</feature>
<organism evidence="3 4">
    <name type="scientific">SAR86 cluster bacterium</name>
    <dbReference type="NCBI Taxonomy" id="2030880"/>
    <lineage>
        <taxon>Bacteria</taxon>
        <taxon>Pseudomonadati</taxon>
        <taxon>Pseudomonadota</taxon>
        <taxon>Gammaproteobacteria</taxon>
        <taxon>SAR86 cluster</taxon>
    </lineage>
</organism>
<proteinExistence type="predicted"/>
<feature type="chain" id="PRO_5012495230" description="DUF4426 domain-containing protein" evidence="1">
    <location>
        <begin position="22"/>
        <end position="145"/>
    </location>
</feature>
<feature type="signal peptide" evidence="1">
    <location>
        <begin position="1"/>
        <end position="21"/>
    </location>
</feature>
<dbReference type="EMBL" id="NVWI01000001">
    <property type="protein sequence ID" value="PCJ43859.1"/>
    <property type="molecule type" value="Genomic_DNA"/>
</dbReference>
<name>A0A2A5CJ09_9GAMM</name>
<sequence length="145" mass="16237">MKKISLLFLVFSCLISAQVQAEQAQNFGDYTVHYIAVNSTFISPEIAERYSIVRSARKAFLNISVIKNTSDTGTPVAARITGEKANLLGQNSTINFIEVNEGDAIYYIGQFDFSNAENLRFNLEVQPENDGPVYPLTWTTQLYIN</sequence>
<evidence type="ECO:0000256" key="1">
    <source>
        <dbReference type="SAM" id="SignalP"/>
    </source>
</evidence>
<dbReference type="Pfam" id="PF14467">
    <property type="entry name" value="DUF4426"/>
    <property type="match status" value="1"/>
</dbReference>
<dbReference type="AlphaFoldDB" id="A0A2A5CJ09"/>
<protein>
    <recommendedName>
        <fullName evidence="2">DUF4426 domain-containing protein</fullName>
    </recommendedName>
</protein>
<gene>
    <name evidence="3" type="ORF">COA71_02035</name>
</gene>
<dbReference type="Gene3D" id="2.60.40.3340">
    <property type="entry name" value="Domain of unknown function DUF4426"/>
    <property type="match status" value="1"/>
</dbReference>
<keyword evidence="1" id="KW-0732">Signal</keyword>
<comment type="caution">
    <text evidence="3">The sequence shown here is derived from an EMBL/GenBank/DDBJ whole genome shotgun (WGS) entry which is preliminary data.</text>
</comment>
<dbReference type="Proteomes" id="UP000228987">
    <property type="component" value="Unassembled WGS sequence"/>
</dbReference>
<evidence type="ECO:0000313" key="4">
    <source>
        <dbReference type="Proteomes" id="UP000228987"/>
    </source>
</evidence>
<accession>A0A2A5CJ09</accession>
<evidence type="ECO:0000313" key="3">
    <source>
        <dbReference type="EMBL" id="PCJ43859.1"/>
    </source>
</evidence>
<dbReference type="InterPro" id="IPR025218">
    <property type="entry name" value="DUF4426"/>
</dbReference>